<dbReference type="CDD" id="cd00761">
    <property type="entry name" value="Glyco_tranf_GTA_type"/>
    <property type="match status" value="1"/>
</dbReference>
<sequence length="316" mass="35719">MDISVVLATYDRDDILAKTLSSFSKLDVAECEWQLFVVDNACRRETEALVSGYCESLPVKYLQQKSPGKNNALLTAMPLVEGELVVFTDDDVVADSQWLLELWQASQRLMDYDLFGGRILPLFPEGMGPEPGVDLSQGFTRAAYVIADWDLPEGEIRPGRIWGPNMAVRKRVFESGITFDPKIGPSQSQAYTMGSETDFLLRAAGAGFKSAYVPKALVHHQIRPNQLSIDWLKGRALRQGKGKAALFREFDHYKHLFGVPRFLYRKLITLKLRSLYYRLTGDKSRYYHNAVELGMYQGIHEFYRGLSTTKSSPKAS</sequence>
<accession>A0A1H2UW45</accession>
<evidence type="ECO:0000259" key="1">
    <source>
        <dbReference type="Pfam" id="PF00535"/>
    </source>
</evidence>
<gene>
    <name evidence="2" type="ORF">SAMN04487960_103248</name>
</gene>
<organism evidence="2 3">
    <name type="scientific">Marinobacter mobilis</name>
    <dbReference type="NCBI Taxonomy" id="488533"/>
    <lineage>
        <taxon>Bacteria</taxon>
        <taxon>Pseudomonadati</taxon>
        <taxon>Pseudomonadota</taxon>
        <taxon>Gammaproteobacteria</taxon>
        <taxon>Pseudomonadales</taxon>
        <taxon>Marinobacteraceae</taxon>
        <taxon>Marinobacter</taxon>
    </lineage>
</organism>
<dbReference type="InterPro" id="IPR029044">
    <property type="entry name" value="Nucleotide-diphossugar_trans"/>
</dbReference>
<dbReference type="SUPFAM" id="SSF53448">
    <property type="entry name" value="Nucleotide-diphospho-sugar transferases"/>
    <property type="match status" value="1"/>
</dbReference>
<dbReference type="Proteomes" id="UP000199675">
    <property type="component" value="Unassembled WGS sequence"/>
</dbReference>
<dbReference type="Gene3D" id="3.90.550.10">
    <property type="entry name" value="Spore Coat Polysaccharide Biosynthesis Protein SpsA, Chain A"/>
    <property type="match status" value="1"/>
</dbReference>
<name>A0A1H2UW45_9GAMM</name>
<protein>
    <recommendedName>
        <fullName evidence="1">Glycosyltransferase 2-like domain-containing protein</fullName>
    </recommendedName>
</protein>
<dbReference type="InterPro" id="IPR050834">
    <property type="entry name" value="Glycosyltransf_2"/>
</dbReference>
<reference evidence="2 3" key="1">
    <citation type="submission" date="2016-10" db="EMBL/GenBank/DDBJ databases">
        <authorList>
            <person name="de Groot N.N."/>
        </authorList>
    </citation>
    <scope>NUCLEOTIDE SEQUENCE [LARGE SCALE GENOMIC DNA]</scope>
    <source>
        <strain evidence="2 3">CGMCC 1.7059</strain>
    </source>
</reference>
<dbReference type="EMBL" id="FNNE01000003">
    <property type="protein sequence ID" value="SDW60337.1"/>
    <property type="molecule type" value="Genomic_DNA"/>
</dbReference>
<dbReference type="PANTHER" id="PTHR43685">
    <property type="entry name" value="GLYCOSYLTRANSFERASE"/>
    <property type="match status" value="1"/>
</dbReference>
<feature type="domain" description="Glycosyltransferase 2-like" evidence="1">
    <location>
        <begin position="4"/>
        <end position="109"/>
    </location>
</feature>
<keyword evidence="3" id="KW-1185">Reference proteome</keyword>
<dbReference type="InterPro" id="IPR001173">
    <property type="entry name" value="Glyco_trans_2-like"/>
</dbReference>
<dbReference type="Pfam" id="PF00535">
    <property type="entry name" value="Glycos_transf_2"/>
    <property type="match status" value="1"/>
</dbReference>
<evidence type="ECO:0000313" key="2">
    <source>
        <dbReference type="EMBL" id="SDW60337.1"/>
    </source>
</evidence>
<dbReference type="AlphaFoldDB" id="A0A1H2UW45"/>
<dbReference type="RefSeq" id="WP_091812071.1">
    <property type="nucleotide sequence ID" value="NZ_FNNE01000003.1"/>
</dbReference>
<evidence type="ECO:0000313" key="3">
    <source>
        <dbReference type="Proteomes" id="UP000199675"/>
    </source>
</evidence>
<proteinExistence type="predicted"/>
<dbReference type="PANTHER" id="PTHR43685:SF3">
    <property type="entry name" value="SLR2126 PROTEIN"/>
    <property type="match status" value="1"/>
</dbReference>
<dbReference type="STRING" id="488533.SAMN04487960_103248"/>
<dbReference type="OrthoDB" id="9069044at2"/>